<evidence type="ECO:0000313" key="2">
    <source>
        <dbReference type="Proteomes" id="UP000221020"/>
    </source>
</evidence>
<proteinExistence type="predicted"/>
<name>A0AA91VAZ9_9BACI</name>
<sequence>MISNQIAHDKSLLGEKINKTFEEVTSLLSQLSPDKTMYIMSDWHAFKVFWAKNADLTKVSLEETKERHQQVIDLLEKAKQL</sequence>
<organism evidence="1 2">
    <name type="scientific">Bacillus pseudomycoides</name>
    <dbReference type="NCBI Taxonomy" id="64104"/>
    <lineage>
        <taxon>Bacteria</taxon>
        <taxon>Bacillati</taxon>
        <taxon>Bacillota</taxon>
        <taxon>Bacilli</taxon>
        <taxon>Bacillales</taxon>
        <taxon>Bacillaceae</taxon>
        <taxon>Bacillus</taxon>
        <taxon>Bacillus cereus group</taxon>
    </lineage>
</organism>
<dbReference type="RefSeq" id="WP_097894700.1">
    <property type="nucleotide sequence ID" value="NZ_NVOR01000057.1"/>
</dbReference>
<dbReference type="AlphaFoldDB" id="A0AA91VAZ9"/>
<comment type="caution">
    <text evidence="1">The sequence shown here is derived from an EMBL/GenBank/DDBJ whole genome shotgun (WGS) entry which is preliminary data.</text>
</comment>
<gene>
    <name evidence="1" type="ORF">CON65_16000</name>
</gene>
<protein>
    <submittedName>
        <fullName evidence="1">Uncharacterized protein</fullName>
    </submittedName>
</protein>
<evidence type="ECO:0000313" key="1">
    <source>
        <dbReference type="EMBL" id="PED81689.1"/>
    </source>
</evidence>
<accession>A0AA91VAZ9</accession>
<dbReference type="EMBL" id="NVOR01000057">
    <property type="protein sequence ID" value="PED81689.1"/>
    <property type="molecule type" value="Genomic_DNA"/>
</dbReference>
<reference evidence="1 2" key="1">
    <citation type="submission" date="2017-09" db="EMBL/GenBank/DDBJ databases">
        <title>Large-scale bioinformatics analysis of Bacillus genomes uncovers conserved roles of natural products in bacterial physiology.</title>
        <authorList>
            <consortium name="Agbiome Team Llc"/>
            <person name="Bleich R.M."/>
            <person name="Grubbs K.J."/>
            <person name="Santa Maria K.C."/>
            <person name="Allen S.E."/>
            <person name="Farag S."/>
            <person name="Shank E.A."/>
            <person name="Bowers A."/>
        </authorList>
    </citation>
    <scope>NUCLEOTIDE SEQUENCE [LARGE SCALE GENOMIC DNA]</scope>
    <source>
        <strain evidence="1 2">AFS092012</strain>
    </source>
</reference>
<dbReference type="Proteomes" id="UP000221020">
    <property type="component" value="Unassembled WGS sequence"/>
</dbReference>